<evidence type="ECO:0000256" key="3">
    <source>
        <dbReference type="ARBA" id="ARBA00022989"/>
    </source>
</evidence>
<evidence type="ECO:0000256" key="4">
    <source>
        <dbReference type="ARBA" id="ARBA00023136"/>
    </source>
</evidence>
<dbReference type="Proteomes" id="UP000821853">
    <property type="component" value="Chromosome 9"/>
</dbReference>
<name>A0A9J6H0L0_HAELO</name>
<dbReference type="OrthoDB" id="2544694at2759"/>
<feature type="transmembrane region" description="Helical" evidence="5">
    <location>
        <begin position="178"/>
        <end position="201"/>
    </location>
</feature>
<keyword evidence="3 5" id="KW-1133">Transmembrane helix</keyword>
<keyword evidence="4 5" id="KW-0472">Membrane</keyword>
<dbReference type="GO" id="GO:0016020">
    <property type="term" value="C:membrane"/>
    <property type="evidence" value="ECO:0007669"/>
    <property type="project" value="UniProtKB-SubCell"/>
</dbReference>
<evidence type="ECO:0000313" key="8">
    <source>
        <dbReference type="Proteomes" id="UP000821853"/>
    </source>
</evidence>
<feature type="transmembrane region" description="Helical" evidence="5">
    <location>
        <begin position="258"/>
        <end position="276"/>
    </location>
</feature>
<evidence type="ECO:0000256" key="2">
    <source>
        <dbReference type="ARBA" id="ARBA00022692"/>
    </source>
</evidence>
<evidence type="ECO:0000256" key="5">
    <source>
        <dbReference type="SAM" id="Phobius"/>
    </source>
</evidence>
<evidence type="ECO:0000259" key="6">
    <source>
        <dbReference type="PROSITE" id="PS50850"/>
    </source>
</evidence>
<dbReference type="EMBL" id="JABSTR010000011">
    <property type="protein sequence ID" value="KAH9381269.1"/>
    <property type="molecule type" value="Genomic_DNA"/>
</dbReference>
<keyword evidence="2 5" id="KW-0812">Transmembrane</keyword>
<comment type="caution">
    <text evidence="7">The sequence shown here is derived from an EMBL/GenBank/DDBJ whole genome shotgun (WGS) entry which is preliminary data.</text>
</comment>
<dbReference type="Gene3D" id="1.20.1250.20">
    <property type="entry name" value="MFS general substrate transporter like domains"/>
    <property type="match status" value="1"/>
</dbReference>
<gene>
    <name evidence="7" type="ORF">HPB48_003250</name>
</gene>
<evidence type="ECO:0000256" key="1">
    <source>
        <dbReference type="ARBA" id="ARBA00004141"/>
    </source>
</evidence>
<organism evidence="7 8">
    <name type="scientific">Haemaphysalis longicornis</name>
    <name type="common">Bush tick</name>
    <dbReference type="NCBI Taxonomy" id="44386"/>
    <lineage>
        <taxon>Eukaryota</taxon>
        <taxon>Metazoa</taxon>
        <taxon>Ecdysozoa</taxon>
        <taxon>Arthropoda</taxon>
        <taxon>Chelicerata</taxon>
        <taxon>Arachnida</taxon>
        <taxon>Acari</taxon>
        <taxon>Parasitiformes</taxon>
        <taxon>Ixodida</taxon>
        <taxon>Ixodoidea</taxon>
        <taxon>Ixodidae</taxon>
        <taxon>Haemaphysalinae</taxon>
        <taxon>Haemaphysalis</taxon>
    </lineage>
</organism>
<dbReference type="Pfam" id="PF00083">
    <property type="entry name" value="Sugar_tr"/>
    <property type="match status" value="1"/>
</dbReference>
<dbReference type="GO" id="GO:0022857">
    <property type="term" value="F:transmembrane transporter activity"/>
    <property type="evidence" value="ECO:0007669"/>
    <property type="project" value="InterPro"/>
</dbReference>
<dbReference type="InterPro" id="IPR036259">
    <property type="entry name" value="MFS_trans_sf"/>
</dbReference>
<dbReference type="PROSITE" id="PS50850">
    <property type="entry name" value="MFS"/>
    <property type="match status" value="1"/>
</dbReference>
<feature type="domain" description="Major facilitator superfamily (MFS) profile" evidence="6">
    <location>
        <begin position="87"/>
        <end position="364"/>
    </location>
</feature>
<feature type="transmembrane region" description="Helical" evidence="5">
    <location>
        <begin position="147"/>
        <end position="166"/>
    </location>
</feature>
<dbReference type="PANTHER" id="PTHR24064">
    <property type="entry name" value="SOLUTE CARRIER FAMILY 22 MEMBER"/>
    <property type="match status" value="1"/>
</dbReference>
<reference evidence="7 8" key="1">
    <citation type="journal article" date="2020" name="Cell">
        <title>Large-Scale Comparative Analyses of Tick Genomes Elucidate Their Genetic Diversity and Vector Capacities.</title>
        <authorList>
            <consortium name="Tick Genome and Microbiome Consortium (TIGMIC)"/>
            <person name="Jia N."/>
            <person name="Wang J."/>
            <person name="Shi W."/>
            <person name="Du L."/>
            <person name="Sun Y."/>
            <person name="Zhan W."/>
            <person name="Jiang J.F."/>
            <person name="Wang Q."/>
            <person name="Zhang B."/>
            <person name="Ji P."/>
            <person name="Bell-Sakyi L."/>
            <person name="Cui X.M."/>
            <person name="Yuan T.T."/>
            <person name="Jiang B.G."/>
            <person name="Yang W.F."/>
            <person name="Lam T.T."/>
            <person name="Chang Q.C."/>
            <person name="Ding S.J."/>
            <person name="Wang X.J."/>
            <person name="Zhu J.G."/>
            <person name="Ruan X.D."/>
            <person name="Zhao L."/>
            <person name="Wei J.T."/>
            <person name="Ye R.Z."/>
            <person name="Que T.C."/>
            <person name="Du C.H."/>
            <person name="Zhou Y.H."/>
            <person name="Cheng J.X."/>
            <person name="Dai P.F."/>
            <person name="Guo W.B."/>
            <person name="Han X.H."/>
            <person name="Huang E.J."/>
            <person name="Li L.F."/>
            <person name="Wei W."/>
            <person name="Gao Y.C."/>
            <person name="Liu J.Z."/>
            <person name="Shao H.Z."/>
            <person name="Wang X."/>
            <person name="Wang C.C."/>
            <person name="Yang T.C."/>
            <person name="Huo Q.B."/>
            <person name="Li W."/>
            <person name="Chen H.Y."/>
            <person name="Chen S.E."/>
            <person name="Zhou L.G."/>
            <person name="Ni X.B."/>
            <person name="Tian J.H."/>
            <person name="Sheng Y."/>
            <person name="Liu T."/>
            <person name="Pan Y.S."/>
            <person name="Xia L.Y."/>
            <person name="Li J."/>
            <person name="Zhao F."/>
            <person name="Cao W.C."/>
        </authorList>
    </citation>
    <scope>NUCLEOTIDE SEQUENCE [LARGE SCALE GENOMIC DNA]</scope>
    <source>
        <strain evidence="7">HaeL-2018</strain>
    </source>
</reference>
<feature type="transmembrane region" description="Helical" evidence="5">
    <location>
        <begin position="232"/>
        <end position="252"/>
    </location>
</feature>
<dbReference type="OMA" id="RICARCF"/>
<keyword evidence="8" id="KW-1185">Reference proteome</keyword>
<dbReference type="VEuPathDB" id="VectorBase:HLOH_063270"/>
<dbReference type="SUPFAM" id="SSF103473">
    <property type="entry name" value="MFS general substrate transporter"/>
    <property type="match status" value="1"/>
</dbReference>
<dbReference type="InterPro" id="IPR005828">
    <property type="entry name" value="MFS_sugar_transport-like"/>
</dbReference>
<sequence length="364" mass="40947">MEFEDVLEELGGFGKFQKILLWSFLLPSQFLLPFFSMNLIFLLSEPDHQCVVPELDALGLNTSHVEHFRKLVVSEDECSMFPLLPFNTTVPSGGNASDGATWNLSGMVNQSAAKQPCEQFRYDDLYYDETVPTKWDLVCDRGHLPSLVYTVGTVGGILGTLIFGAMADRCGRKGTFYVIVALAVFSGFGAVLSTSFIFFVATRFIKSLLDTQMEQLPYVLLMELVGAEQRTLMLGVTCVSWTLGMCLLPLVAYLSRTWVMLLTVCTCSSLPLFCYWKILPESPRWLLSQNRLAEASAILRRVATWNGVKPPADLDQMLRRFGVSFRKLSITLRQKMKTESSGSMLDVFTKPKIRKHLLILTVIW</sequence>
<comment type="subcellular location">
    <subcellularLocation>
        <location evidence="1">Membrane</location>
        <topology evidence="1">Multi-pass membrane protein</topology>
    </subcellularLocation>
</comment>
<proteinExistence type="predicted"/>
<evidence type="ECO:0000313" key="7">
    <source>
        <dbReference type="EMBL" id="KAH9381269.1"/>
    </source>
</evidence>
<dbReference type="InterPro" id="IPR020846">
    <property type="entry name" value="MFS_dom"/>
</dbReference>
<accession>A0A9J6H0L0</accession>
<dbReference type="AlphaFoldDB" id="A0A9J6H0L0"/>
<protein>
    <recommendedName>
        <fullName evidence="6">Major facilitator superfamily (MFS) profile domain-containing protein</fullName>
    </recommendedName>
</protein>
<feature type="transmembrane region" description="Helical" evidence="5">
    <location>
        <begin position="20"/>
        <end position="43"/>
    </location>
</feature>